<dbReference type="Proteomes" id="UP000630660">
    <property type="component" value="Unassembled WGS sequence"/>
</dbReference>
<proteinExistence type="predicted"/>
<gene>
    <name evidence="1" type="ORF">GF359_05060</name>
</gene>
<reference evidence="1" key="1">
    <citation type="submission" date="2019-11" db="EMBL/GenBank/DDBJ databases">
        <title>Microbial mats filling the niche in hypersaline microbial mats.</title>
        <authorList>
            <person name="Wong H.L."/>
            <person name="Macleod F.I."/>
            <person name="White R.A. III"/>
            <person name="Burns B.P."/>
        </authorList>
    </citation>
    <scope>NUCLEOTIDE SEQUENCE</scope>
    <source>
        <strain evidence="1">Bin_327</strain>
    </source>
</reference>
<evidence type="ECO:0000313" key="1">
    <source>
        <dbReference type="EMBL" id="MBD3364565.1"/>
    </source>
</evidence>
<name>A0A9D5K9E7_UNCW3</name>
<sequence length="355" mass="39761">MVLIPTFKVCIGSFSVKAIKSITVTLTEGSVPSQATITIPTTKRSDLERFSINTEVNVHLGFTDEEAELGKVFTGWITGLSETLPLVITAEDGIMKAKEQKEKKTYGTDDDPIYYSDIAKDLIAQAGLSPNVPLDGPGIKQHSVQFNKDQSILERLDILSRKTQWIYHCIPGTDEIYFGPAWPFDRGHLQMNNSPLVFRAGNRRADWPGSWGNVISIPNLDSKNKNPYSEVTCHLQDRIQTATSIPKSATVEGVDTMILDIDYCFSTDTVSNENYAERCAREKLYLLNSAKTTGTFFTFGNPNLLPWHPVRLEWHKDLPASEYSGKYNVKGVNYTYDLESGFRMSVDFRTPPGEL</sequence>
<comment type="caution">
    <text evidence="1">The sequence shown here is derived from an EMBL/GenBank/DDBJ whole genome shotgun (WGS) entry which is preliminary data.</text>
</comment>
<evidence type="ECO:0000313" key="2">
    <source>
        <dbReference type="Proteomes" id="UP000630660"/>
    </source>
</evidence>
<dbReference type="AlphaFoldDB" id="A0A9D5K9E7"/>
<organism evidence="1 2">
    <name type="scientific">candidate division WOR-3 bacterium</name>
    <dbReference type="NCBI Taxonomy" id="2052148"/>
    <lineage>
        <taxon>Bacteria</taxon>
        <taxon>Bacteria division WOR-3</taxon>
    </lineage>
</organism>
<protein>
    <submittedName>
        <fullName evidence="1">Uncharacterized protein</fullName>
    </submittedName>
</protein>
<dbReference type="EMBL" id="WJKJ01000162">
    <property type="protein sequence ID" value="MBD3364565.1"/>
    <property type="molecule type" value="Genomic_DNA"/>
</dbReference>
<accession>A0A9D5K9E7</accession>